<dbReference type="AlphaFoldDB" id="A0A7S2VIX0"/>
<dbReference type="InterPro" id="IPR036034">
    <property type="entry name" value="PDZ_sf"/>
</dbReference>
<evidence type="ECO:0000313" key="2">
    <source>
        <dbReference type="EMBL" id="CAD9633767.1"/>
    </source>
</evidence>
<dbReference type="SUPFAM" id="SSF50156">
    <property type="entry name" value="PDZ domain-like"/>
    <property type="match status" value="1"/>
</dbReference>
<feature type="domain" description="PDZ" evidence="1">
    <location>
        <begin position="23"/>
        <end position="92"/>
    </location>
</feature>
<dbReference type="PROSITE" id="PS50106">
    <property type="entry name" value="PDZ"/>
    <property type="match status" value="2"/>
</dbReference>
<protein>
    <recommendedName>
        <fullName evidence="1">PDZ domain-containing protein</fullName>
    </recommendedName>
</protein>
<reference evidence="2" key="1">
    <citation type="submission" date="2021-01" db="EMBL/GenBank/DDBJ databases">
        <authorList>
            <person name="Corre E."/>
            <person name="Pelletier E."/>
            <person name="Niang G."/>
            <person name="Scheremetjew M."/>
            <person name="Finn R."/>
            <person name="Kale V."/>
            <person name="Holt S."/>
            <person name="Cochrane G."/>
            <person name="Meng A."/>
            <person name="Brown T."/>
            <person name="Cohen L."/>
        </authorList>
    </citation>
    <scope>NUCLEOTIDE SEQUENCE</scope>
    <source>
        <strain evidence="2">RCC3387</strain>
    </source>
</reference>
<name>A0A7S2VIX0_9DINO</name>
<dbReference type="Gene3D" id="2.30.42.10">
    <property type="match status" value="1"/>
</dbReference>
<organism evidence="2">
    <name type="scientific">Zooxanthella nutricula</name>
    <dbReference type="NCBI Taxonomy" id="1333877"/>
    <lineage>
        <taxon>Eukaryota</taxon>
        <taxon>Sar</taxon>
        <taxon>Alveolata</taxon>
        <taxon>Dinophyceae</taxon>
        <taxon>Peridiniales</taxon>
        <taxon>Peridiniales incertae sedis</taxon>
        <taxon>Zooxanthella</taxon>
    </lineage>
</organism>
<accession>A0A7S2VIX0</accession>
<evidence type="ECO:0000259" key="1">
    <source>
        <dbReference type="PROSITE" id="PS50106"/>
    </source>
</evidence>
<dbReference type="EMBL" id="HBGW01081265">
    <property type="protein sequence ID" value="CAD9633767.1"/>
    <property type="molecule type" value="Transcribed_RNA"/>
</dbReference>
<proteinExistence type="predicted"/>
<gene>
    <name evidence="2" type="ORF">BRAN1462_LOCUS51589</name>
</gene>
<sequence length="201" mass="21862">MARELQELGPMVSAQATLTQTFTATLMRSYLGEAYGWTLDAFSSNALYVNSVNPDPTTAVNRWNIEAPEDMDIRAGDYILAIFGEEGSTESLAAGLEKGITVEIMFQRPSMYHVTVCRMGESLGMKLKHFPGASSVFIESTTIGAVSKQAPHVCEGDRIVAVNGVVSDAAALLTALQASDELRLRCTRKPLNDDFDDEDDM</sequence>
<dbReference type="Pfam" id="PF00595">
    <property type="entry name" value="PDZ"/>
    <property type="match status" value="1"/>
</dbReference>
<feature type="domain" description="PDZ" evidence="1">
    <location>
        <begin position="113"/>
        <end position="190"/>
    </location>
</feature>
<dbReference type="InterPro" id="IPR001478">
    <property type="entry name" value="PDZ"/>
</dbReference>